<comment type="caution">
    <text evidence="10">The sequence shown here is derived from an EMBL/GenBank/DDBJ whole genome shotgun (WGS) entry which is preliminary data.</text>
</comment>
<keyword evidence="4" id="KW-0808">Transferase</keyword>
<evidence type="ECO:0000256" key="8">
    <source>
        <dbReference type="SAM" id="Phobius"/>
    </source>
</evidence>
<protein>
    <submittedName>
        <fullName evidence="10">Glycosyltransferase family 39 protein</fullName>
    </submittedName>
</protein>
<keyword evidence="6 8" id="KW-1133">Transmembrane helix</keyword>
<comment type="subcellular location">
    <subcellularLocation>
        <location evidence="1">Cell membrane</location>
        <topology evidence="1">Multi-pass membrane protein</topology>
    </subcellularLocation>
</comment>
<feature type="transmembrane region" description="Helical" evidence="8">
    <location>
        <begin position="83"/>
        <end position="102"/>
    </location>
</feature>
<reference evidence="11" key="1">
    <citation type="journal article" date="2019" name="Int. J. Syst. Evol. Microbiol.">
        <title>The Global Catalogue of Microorganisms (GCM) 10K type strain sequencing project: providing services to taxonomists for standard genome sequencing and annotation.</title>
        <authorList>
            <consortium name="The Broad Institute Genomics Platform"/>
            <consortium name="The Broad Institute Genome Sequencing Center for Infectious Disease"/>
            <person name="Wu L."/>
            <person name="Ma J."/>
        </authorList>
    </citation>
    <scope>NUCLEOTIDE SEQUENCE [LARGE SCALE GENOMIC DNA]</scope>
    <source>
        <strain evidence="11">CGMCC 1.19029</strain>
    </source>
</reference>
<evidence type="ECO:0000256" key="2">
    <source>
        <dbReference type="ARBA" id="ARBA00022475"/>
    </source>
</evidence>
<dbReference type="Pfam" id="PF13231">
    <property type="entry name" value="PMT_2"/>
    <property type="match status" value="1"/>
</dbReference>
<feature type="transmembrane region" description="Helical" evidence="8">
    <location>
        <begin position="338"/>
        <end position="356"/>
    </location>
</feature>
<evidence type="ECO:0000256" key="4">
    <source>
        <dbReference type="ARBA" id="ARBA00022679"/>
    </source>
</evidence>
<evidence type="ECO:0000256" key="3">
    <source>
        <dbReference type="ARBA" id="ARBA00022676"/>
    </source>
</evidence>
<evidence type="ECO:0000256" key="7">
    <source>
        <dbReference type="ARBA" id="ARBA00023136"/>
    </source>
</evidence>
<feature type="transmembrane region" description="Helical" evidence="8">
    <location>
        <begin position="258"/>
        <end position="275"/>
    </location>
</feature>
<keyword evidence="3" id="KW-0328">Glycosyltransferase</keyword>
<accession>A0ABV8RYZ6</accession>
<evidence type="ECO:0000256" key="6">
    <source>
        <dbReference type="ARBA" id="ARBA00022989"/>
    </source>
</evidence>
<keyword evidence="7 8" id="KW-0472">Membrane</keyword>
<dbReference type="PANTHER" id="PTHR33908:SF9">
    <property type="entry name" value="BLL5595 PROTEIN"/>
    <property type="match status" value="1"/>
</dbReference>
<feature type="transmembrane region" description="Helical" evidence="8">
    <location>
        <begin position="202"/>
        <end position="223"/>
    </location>
</feature>
<gene>
    <name evidence="10" type="ORF">ACFO0J_10005</name>
</gene>
<evidence type="ECO:0000313" key="10">
    <source>
        <dbReference type="EMBL" id="MFC4298373.1"/>
    </source>
</evidence>
<keyword evidence="5 8" id="KW-0812">Transmembrane</keyword>
<feature type="transmembrane region" description="Helical" evidence="8">
    <location>
        <begin position="163"/>
        <end position="190"/>
    </location>
</feature>
<keyword evidence="11" id="KW-1185">Reference proteome</keyword>
<dbReference type="InterPro" id="IPR038731">
    <property type="entry name" value="RgtA/B/C-like"/>
</dbReference>
<dbReference type="InterPro" id="IPR050297">
    <property type="entry name" value="LipidA_mod_glycosyltrf_83"/>
</dbReference>
<evidence type="ECO:0000259" key="9">
    <source>
        <dbReference type="Pfam" id="PF13231"/>
    </source>
</evidence>
<sequence length="526" mass="57590">MLPAALPKIPLLARPPGAALALLCLLGMVTLWTVLCALSHTAPDLDGMEELVWAASLELGYTKHPPLPSWFMHLATELLGRPVWLPFLMGQLFSALGLWFVWKLGREITTPHRALIAMLLVSVTAYFSLRGTIYNHNTAQLWSITASIWLYHRALRGGRMRDWALLGAVGGLAMLTKYSALIQFAAFFLYALRCGALRRPDVWRGIAVATAAFLIVLSPHLWWLDQHDFEPLRYADASLAAGGRAAALKDLLDFTLDQAGRLAPMALALAAWTLWRKRRGDRAPGHAANDEQFAGAAAAPRYWFDLAAEDRRFLLWVGLAPFFSTVLISVVLGSRLEASWGSTFFVLFGFYGLGWLRGPETVQLRRVLILTIALHVVMAVGYAAARGPIAQMTGHASRSTYPGPALAAQALRHWQDHQPGRPLRVVVSNTWLGGNIAVHISPDTRVWIDASDEQSPWFAPGAALRCGALLAYSEQGRAAPAPAVQALYDAAPWKGVDEVPWSGPKGKVIDLHWAVLPATSDCLKAD</sequence>
<evidence type="ECO:0000256" key="5">
    <source>
        <dbReference type="ARBA" id="ARBA00022692"/>
    </source>
</evidence>
<name>A0ABV8RYZ6_9BURK</name>
<organism evidence="10 11">
    <name type="scientific">Castellaniella hirudinis</name>
    <dbReference type="NCBI Taxonomy" id="1144617"/>
    <lineage>
        <taxon>Bacteria</taxon>
        <taxon>Pseudomonadati</taxon>
        <taxon>Pseudomonadota</taxon>
        <taxon>Betaproteobacteria</taxon>
        <taxon>Burkholderiales</taxon>
        <taxon>Alcaligenaceae</taxon>
        <taxon>Castellaniella</taxon>
    </lineage>
</organism>
<dbReference type="PANTHER" id="PTHR33908">
    <property type="entry name" value="MANNOSYLTRANSFERASE YKCB-RELATED"/>
    <property type="match status" value="1"/>
</dbReference>
<proteinExistence type="predicted"/>
<feature type="transmembrane region" description="Helical" evidence="8">
    <location>
        <begin position="114"/>
        <end position="133"/>
    </location>
</feature>
<feature type="domain" description="Glycosyltransferase RgtA/B/C/D-like" evidence="9">
    <location>
        <begin position="63"/>
        <end position="223"/>
    </location>
</feature>
<dbReference type="EMBL" id="JBHSDY010000005">
    <property type="protein sequence ID" value="MFC4298373.1"/>
    <property type="molecule type" value="Genomic_DNA"/>
</dbReference>
<evidence type="ECO:0000313" key="11">
    <source>
        <dbReference type="Proteomes" id="UP001595756"/>
    </source>
</evidence>
<feature type="transmembrane region" description="Helical" evidence="8">
    <location>
        <begin position="368"/>
        <end position="385"/>
    </location>
</feature>
<dbReference type="RefSeq" id="WP_376812920.1">
    <property type="nucleotide sequence ID" value="NZ_JBHSDY010000005.1"/>
</dbReference>
<feature type="transmembrane region" description="Helical" evidence="8">
    <location>
        <begin position="313"/>
        <end position="332"/>
    </location>
</feature>
<evidence type="ECO:0000256" key="1">
    <source>
        <dbReference type="ARBA" id="ARBA00004651"/>
    </source>
</evidence>
<keyword evidence="2" id="KW-1003">Cell membrane</keyword>
<dbReference type="Proteomes" id="UP001595756">
    <property type="component" value="Unassembled WGS sequence"/>
</dbReference>